<keyword evidence="7" id="KW-0915">Sodium</keyword>
<dbReference type="Gene3D" id="2.60.470.10">
    <property type="entry name" value="Acid-sensing ion channels like domains"/>
    <property type="match status" value="1"/>
</dbReference>
<keyword evidence="8 13" id="KW-0406">Ion transport</keyword>
<comment type="subcellular location">
    <subcellularLocation>
        <location evidence="1">Membrane</location>
        <topology evidence="1">Multi-pass membrane protein</topology>
    </subcellularLocation>
</comment>
<dbReference type="InterPro" id="IPR001873">
    <property type="entry name" value="ENaC"/>
</dbReference>
<keyword evidence="12 13" id="KW-0407">Ion channel</keyword>
<dbReference type="Pfam" id="PF00858">
    <property type="entry name" value="ASC"/>
    <property type="match status" value="1"/>
</dbReference>
<proteinExistence type="inferred from homology"/>
<keyword evidence="5 13" id="KW-0812">Transmembrane</keyword>
<protein>
    <submittedName>
        <fullName evidence="16">Uncharacterized protein</fullName>
    </submittedName>
</protein>
<evidence type="ECO:0000256" key="9">
    <source>
        <dbReference type="ARBA" id="ARBA00023136"/>
    </source>
</evidence>
<dbReference type="AlphaFoldDB" id="A0A8S1HFA8"/>
<dbReference type="PANTHER" id="PTHR11690:SF293">
    <property type="entry name" value="ACID-SENSING ION CHANNEL 1"/>
    <property type="match status" value="1"/>
</dbReference>
<keyword evidence="6 15" id="KW-1133">Transmembrane helix</keyword>
<evidence type="ECO:0000256" key="5">
    <source>
        <dbReference type="ARBA" id="ARBA00022692"/>
    </source>
</evidence>
<evidence type="ECO:0000256" key="13">
    <source>
        <dbReference type="RuleBase" id="RU000679"/>
    </source>
</evidence>
<evidence type="ECO:0000313" key="17">
    <source>
        <dbReference type="Proteomes" id="UP000835052"/>
    </source>
</evidence>
<dbReference type="Proteomes" id="UP000835052">
    <property type="component" value="Unassembled WGS sequence"/>
</dbReference>
<sequence length="509" mass="57787">MRFARRRRTIRLQKTKKERRRRDECAEPSEATGGVNDATSCMQCVRQIPLSLFTGPSEGGSFSRTEQELSERFLCKEPYEDGSWKCEKDCVTYNTRLSKDSFCPMNSDVSGGCPVKSSKASADRQSKLVTKSGGFWTKSTLAFGSRVRLPVVRIPSRRRNASIAAALPRRNQLLMPRKRRSEDMDCRPLAQLEEPEDDLQPTLDRFAEDTSMLGFRYLHTRYKTWFRVLWALVLFFFIGLTLYQVGERITYYFIRNPLTTRRSYETLPKMYFPTVGVCNKMQLKASAVAARDSDLLKALCLVHENNGSVTKNRTNLKYLNNFDAVDLMDIYRHGFQTADDLFVSCEFGKSGSCQDDIRPMLTPNGLCFAVSPNKTVLRPGPEATLSLLLNLEVHEIIPGMAIEPGVIFSIYDGQDSLSHFTEGIHLEAGKVVTIPVNEVRKLQRYEGNCGTSRMDSFSEKEYSKAACEWTRSVRQIEKLCHCRPMINPVFRGYMSGGVSSSHFSAKLLL</sequence>
<evidence type="ECO:0000256" key="14">
    <source>
        <dbReference type="SAM" id="MobiDB-lite"/>
    </source>
</evidence>
<keyword evidence="10" id="KW-0325">Glycoprotein</keyword>
<evidence type="ECO:0000256" key="12">
    <source>
        <dbReference type="ARBA" id="ARBA00023303"/>
    </source>
</evidence>
<feature type="region of interest" description="Disordered" evidence="14">
    <location>
        <begin position="14"/>
        <end position="34"/>
    </location>
</feature>
<evidence type="ECO:0000256" key="3">
    <source>
        <dbReference type="ARBA" id="ARBA00022448"/>
    </source>
</evidence>
<comment type="caution">
    <text evidence="16">The sequence shown here is derived from an EMBL/GenBank/DDBJ whole genome shotgun (WGS) entry which is preliminary data.</text>
</comment>
<dbReference type="GO" id="GO:0015280">
    <property type="term" value="F:ligand-gated sodium channel activity"/>
    <property type="evidence" value="ECO:0007669"/>
    <property type="project" value="TreeGrafter"/>
</dbReference>
<evidence type="ECO:0000256" key="4">
    <source>
        <dbReference type="ARBA" id="ARBA00022461"/>
    </source>
</evidence>
<evidence type="ECO:0000256" key="11">
    <source>
        <dbReference type="ARBA" id="ARBA00023201"/>
    </source>
</evidence>
<keyword evidence="17" id="KW-1185">Reference proteome</keyword>
<organism evidence="16 17">
    <name type="scientific">Caenorhabditis auriculariae</name>
    <dbReference type="NCBI Taxonomy" id="2777116"/>
    <lineage>
        <taxon>Eukaryota</taxon>
        <taxon>Metazoa</taxon>
        <taxon>Ecdysozoa</taxon>
        <taxon>Nematoda</taxon>
        <taxon>Chromadorea</taxon>
        <taxon>Rhabditida</taxon>
        <taxon>Rhabditina</taxon>
        <taxon>Rhabditomorpha</taxon>
        <taxon>Rhabditoidea</taxon>
        <taxon>Rhabditidae</taxon>
        <taxon>Peloderinae</taxon>
        <taxon>Caenorhabditis</taxon>
    </lineage>
</organism>
<keyword evidence="11 13" id="KW-0739">Sodium transport</keyword>
<dbReference type="PANTHER" id="PTHR11690">
    <property type="entry name" value="AMILORIDE-SENSITIVE SODIUM CHANNEL-RELATED"/>
    <property type="match status" value="1"/>
</dbReference>
<evidence type="ECO:0000256" key="2">
    <source>
        <dbReference type="ARBA" id="ARBA00007193"/>
    </source>
</evidence>
<evidence type="ECO:0000256" key="8">
    <source>
        <dbReference type="ARBA" id="ARBA00023065"/>
    </source>
</evidence>
<evidence type="ECO:0000313" key="16">
    <source>
        <dbReference type="EMBL" id="CAD6193897.1"/>
    </source>
</evidence>
<keyword evidence="4 13" id="KW-0894">Sodium channel</keyword>
<evidence type="ECO:0000256" key="10">
    <source>
        <dbReference type="ARBA" id="ARBA00023180"/>
    </source>
</evidence>
<evidence type="ECO:0000256" key="6">
    <source>
        <dbReference type="ARBA" id="ARBA00022989"/>
    </source>
</evidence>
<accession>A0A8S1HFA8</accession>
<feature type="transmembrane region" description="Helical" evidence="15">
    <location>
        <begin position="225"/>
        <end position="246"/>
    </location>
</feature>
<evidence type="ECO:0000256" key="15">
    <source>
        <dbReference type="SAM" id="Phobius"/>
    </source>
</evidence>
<gene>
    <name evidence="16" type="ORF">CAUJ_LOCUS9816</name>
</gene>
<keyword evidence="9 15" id="KW-0472">Membrane</keyword>
<reference evidence="16" key="1">
    <citation type="submission" date="2020-10" db="EMBL/GenBank/DDBJ databases">
        <authorList>
            <person name="Kikuchi T."/>
        </authorList>
    </citation>
    <scope>NUCLEOTIDE SEQUENCE</scope>
    <source>
        <strain evidence="16">NKZ352</strain>
    </source>
</reference>
<name>A0A8S1HFA8_9PELO</name>
<dbReference type="EMBL" id="CAJGYM010000039">
    <property type="protein sequence ID" value="CAD6193897.1"/>
    <property type="molecule type" value="Genomic_DNA"/>
</dbReference>
<comment type="similarity">
    <text evidence="2 13">Belongs to the amiloride-sensitive sodium channel (TC 1.A.6) family.</text>
</comment>
<dbReference type="PRINTS" id="PR01078">
    <property type="entry name" value="AMINACHANNEL"/>
</dbReference>
<keyword evidence="3 13" id="KW-0813">Transport</keyword>
<evidence type="ECO:0000256" key="1">
    <source>
        <dbReference type="ARBA" id="ARBA00004141"/>
    </source>
</evidence>
<evidence type="ECO:0000256" key="7">
    <source>
        <dbReference type="ARBA" id="ARBA00023053"/>
    </source>
</evidence>
<dbReference type="OrthoDB" id="5874059at2759"/>
<dbReference type="GO" id="GO:0005886">
    <property type="term" value="C:plasma membrane"/>
    <property type="evidence" value="ECO:0007669"/>
    <property type="project" value="TreeGrafter"/>
</dbReference>